<dbReference type="AlphaFoldDB" id="A0A8J1XTZ0"/>
<sequence>MNAQEDIDAIKQWLANWVILINDKKDAAKVAASYTEDCMLLGPNMPNKFGREAVRKHMQTLIDSGLKYINGKHISIETNGNLGTDVTNYHVENADGEIIGTGRTHCVWKKIDGVWYCHRDAWGLCPIDTS</sequence>
<gene>
    <name evidence="1" type="ORF">OFUS_LOCUS21049</name>
</gene>
<accession>A0A8J1XTZ0</accession>
<protein>
    <submittedName>
        <fullName evidence="1">Uncharacterized protein</fullName>
    </submittedName>
</protein>
<keyword evidence="2" id="KW-1185">Reference proteome</keyword>
<dbReference type="Pfam" id="PF13577">
    <property type="entry name" value="SnoaL_4"/>
    <property type="match status" value="1"/>
</dbReference>
<dbReference type="InterPro" id="IPR037401">
    <property type="entry name" value="SnoaL-like"/>
</dbReference>
<dbReference type="Gene3D" id="3.10.450.50">
    <property type="match status" value="1"/>
</dbReference>
<evidence type="ECO:0000313" key="2">
    <source>
        <dbReference type="Proteomes" id="UP000749559"/>
    </source>
</evidence>
<dbReference type="Proteomes" id="UP000749559">
    <property type="component" value="Unassembled WGS sequence"/>
</dbReference>
<dbReference type="SUPFAM" id="SSF54427">
    <property type="entry name" value="NTF2-like"/>
    <property type="match status" value="1"/>
</dbReference>
<comment type="caution">
    <text evidence="1">The sequence shown here is derived from an EMBL/GenBank/DDBJ whole genome shotgun (WGS) entry which is preliminary data.</text>
</comment>
<dbReference type="InterPro" id="IPR032710">
    <property type="entry name" value="NTF2-like_dom_sf"/>
</dbReference>
<name>A0A8J1XTZ0_OWEFU</name>
<evidence type="ECO:0000313" key="1">
    <source>
        <dbReference type="EMBL" id="CAH1796665.1"/>
    </source>
</evidence>
<dbReference type="EMBL" id="CAIIXF020000010">
    <property type="protein sequence ID" value="CAH1796665.1"/>
    <property type="molecule type" value="Genomic_DNA"/>
</dbReference>
<reference evidence="1" key="1">
    <citation type="submission" date="2022-03" db="EMBL/GenBank/DDBJ databases">
        <authorList>
            <person name="Martin C."/>
        </authorList>
    </citation>
    <scope>NUCLEOTIDE SEQUENCE</scope>
</reference>
<proteinExistence type="predicted"/>
<organism evidence="1 2">
    <name type="scientific">Owenia fusiformis</name>
    <name type="common">Polychaete worm</name>
    <dbReference type="NCBI Taxonomy" id="6347"/>
    <lineage>
        <taxon>Eukaryota</taxon>
        <taxon>Metazoa</taxon>
        <taxon>Spiralia</taxon>
        <taxon>Lophotrochozoa</taxon>
        <taxon>Annelida</taxon>
        <taxon>Polychaeta</taxon>
        <taxon>Sedentaria</taxon>
        <taxon>Canalipalpata</taxon>
        <taxon>Sabellida</taxon>
        <taxon>Oweniida</taxon>
        <taxon>Oweniidae</taxon>
        <taxon>Owenia</taxon>
    </lineage>
</organism>